<feature type="binding site" evidence="4">
    <location>
        <position position="69"/>
    </location>
    <ligand>
        <name>Zn(2+)</name>
        <dbReference type="ChEBI" id="CHEBI:29105"/>
        <note>catalytic</note>
    </ligand>
</feature>
<gene>
    <name evidence="6" type="ORF">D3Z33_04130</name>
</gene>
<accession>A0A845QT92</accession>
<dbReference type="GO" id="GO:0006220">
    <property type="term" value="P:pyrimidine nucleotide metabolic process"/>
    <property type="evidence" value="ECO:0007669"/>
    <property type="project" value="InterPro"/>
</dbReference>
<dbReference type="InterPro" id="IPR002125">
    <property type="entry name" value="CMP_dCMP_dom"/>
</dbReference>
<comment type="caution">
    <text evidence="6">The sequence shown here is derived from an EMBL/GenBank/DDBJ whole genome shotgun (WGS) entry which is preliminary data.</text>
</comment>
<evidence type="ECO:0000256" key="2">
    <source>
        <dbReference type="ARBA" id="ARBA00022801"/>
    </source>
</evidence>
<dbReference type="InterPro" id="IPR016193">
    <property type="entry name" value="Cytidine_deaminase-like"/>
</dbReference>
<dbReference type="SUPFAM" id="SSF53927">
    <property type="entry name" value="Cytidine deaminase-like"/>
    <property type="match status" value="1"/>
</dbReference>
<evidence type="ECO:0000256" key="1">
    <source>
        <dbReference type="ARBA" id="ARBA00001947"/>
    </source>
</evidence>
<dbReference type="AlphaFoldDB" id="A0A845QT92"/>
<dbReference type="GO" id="GO:0004132">
    <property type="term" value="F:dCMP deaminase activity"/>
    <property type="evidence" value="ECO:0007669"/>
    <property type="project" value="InterPro"/>
</dbReference>
<dbReference type="PANTHER" id="PTHR11086">
    <property type="entry name" value="DEOXYCYTIDYLATE DEAMINASE-RELATED"/>
    <property type="match status" value="1"/>
</dbReference>
<sequence>MRKDWDNYFMDIALKVAERSTCPRLHVGAVIVKDKRIKGTGYNGSPAGLPHCEDVGCHIVNNHCTRTIHAEVNCLLETTPDERKGATIYVTHQPCPECQKLIITSGITRVVFLKDYSPSINWFKESPNIEVVYLDNNKPTK</sequence>
<keyword evidence="4" id="KW-0862">Zinc</keyword>
<evidence type="ECO:0000259" key="5">
    <source>
        <dbReference type="PROSITE" id="PS51747"/>
    </source>
</evidence>
<dbReference type="EMBL" id="QXXA01000005">
    <property type="protein sequence ID" value="NBI06047.1"/>
    <property type="molecule type" value="Genomic_DNA"/>
</dbReference>
<name>A0A845QT92_9CLOT</name>
<dbReference type="CDD" id="cd01286">
    <property type="entry name" value="deoxycytidylate_deaminase"/>
    <property type="match status" value="1"/>
</dbReference>
<organism evidence="6 7">
    <name type="scientific">Senegalia massiliensis</name>
    <dbReference type="NCBI Taxonomy" id="1720316"/>
    <lineage>
        <taxon>Bacteria</taxon>
        <taxon>Bacillati</taxon>
        <taxon>Bacillota</taxon>
        <taxon>Clostridia</taxon>
        <taxon>Eubacteriales</taxon>
        <taxon>Clostridiaceae</taxon>
        <taxon>Senegalia</taxon>
    </lineage>
</organism>
<dbReference type="Pfam" id="PF00383">
    <property type="entry name" value="dCMP_cyt_deam_1"/>
    <property type="match status" value="1"/>
</dbReference>
<comment type="cofactor">
    <cofactor evidence="1 4">
        <name>Zn(2+)</name>
        <dbReference type="ChEBI" id="CHEBI:29105"/>
    </cofactor>
</comment>
<dbReference type="GO" id="GO:0008270">
    <property type="term" value="F:zinc ion binding"/>
    <property type="evidence" value="ECO:0007669"/>
    <property type="project" value="InterPro"/>
</dbReference>
<evidence type="ECO:0000256" key="4">
    <source>
        <dbReference type="PIRSR" id="PIRSR006019-2"/>
    </source>
</evidence>
<dbReference type="InterPro" id="IPR016473">
    <property type="entry name" value="dCMP_deaminase"/>
</dbReference>
<proteinExistence type="predicted"/>
<dbReference type="GO" id="GO:0005737">
    <property type="term" value="C:cytoplasm"/>
    <property type="evidence" value="ECO:0007669"/>
    <property type="project" value="TreeGrafter"/>
</dbReference>
<feature type="binding site" evidence="4">
    <location>
        <position position="98"/>
    </location>
    <ligand>
        <name>Zn(2+)</name>
        <dbReference type="ChEBI" id="CHEBI:29105"/>
        <note>catalytic</note>
    </ligand>
</feature>
<evidence type="ECO:0000313" key="6">
    <source>
        <dbReference type="EMBL" id="NBI06047.1"/>
    </source>
</evidence>
<reference evidence="6 7" key="1">
    <citation type="submission" date="2018-08" db="EMBL/GenBank/DDBJ databases">
        <title>Murine metabolic-syndrome-specific gut microbial biobank.</title>
        <authorList>
            <person name="Liu C."/>
        </authorList>
    </citation>
    <scope>NUCLEOTIDE SEQUENCE [LARGE SCALE GENOMIC DNA]</scope>
    <source>
        <strain evidence="6 7">583</strain>
    </source>
</reference>
<dbReference type="PROSITE" id="PS51747">
    <property type="entry name" value="CYT_DCMP_DEAMINASES_2"/>
    <property type="match status" value="1"/>
</dbReference>
<dbReference type="RefSeq" id="WP_160196545.1">
    <property type="nucleotide sequence ID" value="NZ_QXXA01000005.1"/>
</dbReference>
<keyword evidence="2" id="KW-0378">Hydrolase</keyword>
<dbReference type="Gene3D" id="3.40.140.10">
    <property type="entry name" value="Cytidine Deaminase, domain 2"/>
    <property type="match status" value="1"/>
</dbReference>
<dbReference type="Proteomes" id="UP000467132">
    <property type="component" value="Unassembled WGS sequence"/>
</dbReference>
<dbReference type="PANTHER" id="PTHR11086:SF18">
    <property type="entry name" value="DEOXYCYTIDYLATE DEAMINASE"/>
    <property type="match status" value="1"/>
</dbReference>
<feature type="domain" description="CMP/dCMP-type deaminase" evidence="5">
    <location>
        <begin position="4"/>
        <end position="123"/>
    </location>
</feature>
<feature type="active site" description="Proton donor" evidence="3">
    <location>
        <position position="71"/>
    </location>
</feature>
<keyword evidence="4" id="KW-0479">Metal-binding</keyword>
<dbReference type="PIRSF" id="PIRSF006019">
    <property type="entry name" value="dCMP_deaminase"/>
    <property type="match status" value="1"/>
</dbReference>
<evidence type="ECO:0000313" key="7">
    <source>
        <dbReference type="Proteomes" id="UP000467132"/>
    </source>
</evidence>
<dbReference type="InterPro" id="IPR015517">
    <property type="entry name" value="dCMP_deaminase-rel"/>
</dbReference>
<dbReference type="InterPro" id="IPR035105">
    <property type="entry name" value="Deoxycytidylate_deaminase_dom"/>
</dbReference>
<feature type="binding site" evidence="4">
    <location>
        <position position="95"/>
    </location>
    <ligand>
        <name>Zn(2+)</name>
        <dbReference type="ChEBI" id="CHEBI:29105"/>
        <note>catalytic</note>
    </ligand>
</feature>
<protein>
    <submittedName>
        <fullName evidence="6">Deaminase</fullName>
    </submittedName>
</protein>
<keyword evidence="7" id="KW-1185">Reference proteome</keyword>
<evidence type="ECO:0000256" key="3">
    <source>
        <dbReference type="PIRSR" id="PIRSR006019-1"/>
    </source>
</evidence>
<dbReference type="OrthoDB" id="9788517at2"/>